<dbReference type="PANTHER" id="PTHR30572:SF4">
    <property type="entry name" value="ABC TRANSPORTER PERMEASE YTRF"/>
    <property type="match status" value="1"/>
</dbReference>
<comment type="caution">
    <text evidence="10">The sequence shown here is derived from an EMBL/GenBank/DDBJ whole genome shotgun (WGS) entry which is preliminary data.</text>
</comment>
<dbReference type="Pfam" id="PF02687">
    <property type="entry name" value="FtsX"/>
    <property type="match status" value="1"/>
</dbReference>
<feature type="transmembrane region" description="Helical" evidence="7">
    <location>
        <begin position="38"/>
        <end position="60"/>
    </location>
</feature>
<keyword evidence="4 7" id="KW-1133">Transmembrane helix</keyword>
<gene>
    <name evidence="10" type="ORF">EDC52_101658</name>
</gene>
<feature type="transmembrane region" description="Helical" evidence="7">
    <location>
        <begin position="350"/>
        <end position="374"/>
    </location>
</feature>
<dbReference type="InterPro" id="IPR050250">
    <property type="entry name" value="Macrolide_Exporter_MacB"/>
</dbReference>
<dbReference type="GO" id="GO:0005886">
    <property type="term" value="C:plasma membrane"/>
    <property type="evidence" value="ECO:0007669"/>
    <property type="project" value="UniProtKB-SubCell"/>
</dbReference>
<reference evidence="10 11" key="1">
    <citation type="submission" date="2019-03" db="EMBL/GenBank/DDBJ databases">
        <title>Genomic Encyclopedia of Type Strains, Phase IV (KMG-IV): sequencing the most valuable type-strain genomes for metagenomic binning, comparative biology and taxonomic classification.</title>
        <authorList>
            <person name="Goeker M."/>
        </authorList>
    </citation>
    <scope>NUCLEOTIDE SEQUENCE [LARGE SCALE GENOMIC DNA]</scope>
    <source>
        <strain evidence="10 11">DSM 19580</strain>
    </source>
</reference>
<evidence type="ECO:0000256" key="5">
    <source>
        <dbReference type="ARBA" id="ARBA00023136"/>
    </source>
</evidence>
<dbReference type="EMBL" id="SMCR01000001">
    <property type="protein sequence ID" value="TCW00309.1"/>
    <property type="molecule type" value="Genomic_DNA"/>
</dbReference>
<evidence type="ECO:0000256" key="1">
    <source>
        <dbReference type="ARBA" id="ARBA00004651"/>
    </source>
</evidence>
<evidence type="ECO:0000256" key="7">
    <source>
        <dbReference type="SAM" id="Phobius"/>
    </source>
</evidence>
<dbReference type="InterPro" id="IPR003838">
    <property type="entry name" value="ABC3_permease_C"/>
</dbReference>
<evidence type="ECO:0000256" key="2">
    <source>
        <dbReference type="ARBA" id="ARBA00022475"/>
    </source>
</evidence>
<dbReference type="InterPro" id="IPR025857">
    <property type="entry name" value="MacB_PCD"/>
</dbReference>
<proteinExistence type="inferred from homology"/>
<comment type="similarity">
    <text evidence="6">Belongs to the ABC-4 integral membrane protein family.</text>
</comment>
<sequence>MAIEVQVSRQADGNRRWASRSMFWTLVFRALKLRLQRVAVVFAALTVGAAIVTAMAAVYFDINAKMSQELKTFGANFYVGPGQGNSLPEATLPSILDAAPPGLISAGSPYLYGMARTELEKVVLMGVWFESLQHLVPYWQVKGHWVGVSFDDRHAMIGVKLAERLHLTLGDSVTLLEGEARQKLQIKGIVEAGDATDNMLIINLESAQRWLHQPGSISHALLSVNNDLGQVDAFAQTLRLRYPDLEVRPILKVSASEGQVLDKIKGLMGLVSAVILVLSSLCVNTTLIAIVGERSREFALQKALGASARDISLQMLAETGIIALAAVVVGVLLGLVLAQILGQTVFNAAIALRAPVIPLTVVTSLLVAAIAAVVPVRRALHIEPATVLKGE</sequence>
<comment type="subcellular location">
    <subcellularLocation>
        <location evidence="1">Cell membrane</location>
        <topology evidence="1">Multi-pass membrane protein</topology>
    </subcellularLocation>
</comment>
<feature type="transmembrane region" description="Helical" evidence="7">
    <location>
        <begin position="267"/>
        <end position="292"/>
    </location>
</feature>
<feature type="domain" description="MacB-like periplasmic core" evidence="9">
    <location>
        <begin position="43"/>
        <end position="217"/>
    </location>
</feature>
<evidence type="ECO:0000313" key="11">
    <source>
        <dbReference type="Proteomes" id="UP000295719"/>
    </source>
</evidence>
<evidence type="ECO:0000313" key="10">
    <source>
        <dbReference type="EMBL" id="TCW00309.1"/>
    </source>
</evidence>
<dbReference type="Pfam" id="PF12704">
    <property type="entry name" value="MacB_PCD"/>
    <property type="match status" value="1"/>
</dbReference>
<evidence type="ECO:0000256" key="6">
    <source>
        <dbReference type="ARBA" id="ARBA00038076"/>
    </source>
</evidence>
<dbReference type="PANTHER" id="PTHR30572">
    <property type="entry name" value="MEMBRANE COMPONENT OF TRANSPORTER-RELATED"/>
    <property type="match status" value="1"/>
</dbReference>
<dbReference type="Proteomes" id="UP000295719">
    <property type="component" value="Unassembled WGS sequence"/>
</dbReference>
<feature type="domain" description="ABC3 transporter permease C-terminal" evidence="8">
    <location>
        <begin position="270"/>
        <end position="384"/>
    </location>
</feature>
<feature type="transmembrane region" description="Helical" evidence="7">
    <location>
        <begin position="313"/>
        <end position="338"/>
    </location>
</feature>
<keyword evidence="3 7" id="KW-0812">Transmembrane</keyword>
<dbReference type="AlphaFoldDB" id="A0A4R3Z5H1"/>
<keyword evidence="11" id="KW-1185">Reference proteome</keyword>
<evidence type="ECO:0000256" key="4">
    <source>
        <dbReference type="ARBA" id="ARBA00022989"/>
    </source>
</evidence>
<protein>
    <submittedName>
        <fullName evidence="10">Putative ABC transport system permease protein</fullName>
    </submittedName>
</protein>
<evidence type="ECO:0000259" key="8">
    <source>
        <dbReference type="Pfam" id="PF02687"/>
    </source>
</evidence>
<keyword evidence="5 7" id="KW-0472">Membrane</keyword>
<keyword evidence="2" id="KW-1003">Cell membrane</keyword>
<name>A0A4R3Z5H1_9GAMM</name>
<accession>A0A4R3Z5H1</accession>
<dbReference type="OrthoDB" id="9770036at2"/>
<evidence type="ECO:0000259" key="9">
    <source>
        <dbReference type="Pfam" id="PF12704"/>
    </source>
</evidence>
<dbReference type="GO" id="GO:0022857">
    <property type="term" value="F:transmembrane transporter activity"/>
    <property type="evidence" value="ECO:0007669"/>
    <property type="project" value="TreeGrafter"/>
</dbReference>
<organism evidence="10 11">
    <name type="scientific">Biostraticola tofi</name>
    <dbReference type="NCBI Taxonomy" id="466109"/>
    <lineage>
        <taxon>Bacteria</taxon>
        <taxon>Pseudomonadati</taxon>
        <taxon>Pseudomonadota</taxon>
        <taxon>Gammaproteobacteria</taxon>
        <taxon>Enterobacterales</taxon>
        <taxon>Bruguierivoracaceae</taxon>
        <taxon>Biostraticola</taxon>
    </lineage>
</organism>
<evidence type="ECO:0000256" key="3">
    <source>
        <dbReference type="ARBA" id="ARBA00022692"/>
    </source>
</evidence>